<protein>
    <submittedName>
        <fullName evidence="1">Uncharacterized protein</fullName>
    </submittedName>
</protein>
<organism evidence="1">
    <name type="scientific">Arundo donax</name>
    <name type="common">Giant reed</name>
    <name type="synonym">Donax arundinaceus</name>
    <dbReference type="NCBI Taxonomy" id="35708"/>
    <lineage>
        <taxon>Eukaryota</taxon>
        <taxon>Viridiplantae</taxon>
        <taxon>Streptophyta</taxon>
        <taxon>Embryophyta</taxon>
        <taxon>Tracheophyta</taxon>
        <taxon>Spermatophyta</taxon>
        <taxon>Magnoliopsida</taxon>
        <taxon>Liliopsida</taxon>
        <taxon>Poales</taxon>
        <taxon>Poaceae</taxon>
        <taxon>PACMAD clade</taxon>
        <taxon>Arundinoideae</taxon>
        <taxon>Arundineae</taxon>
        <taxon>Arundo</taxon>
    </lineage>
</organism>
<dbReference type="AlphaFoldDB" id="A0A0A9HPD1"/>
<reference evidence="1" key="2">
    <citation type="journal article" date="2015" name="Data Brief">
        <title>Shoot transcriptome of the giant reed, Arundo donax.</title>
        <authorList>
            <person name="Barrero R.A."/>
            <person name="Guerrero F.D."/>
            <person name="Moolhuijzen P."/>
            <person name="Goolsby J.A."/>
            <person name="Tidwell J."/>
            <person name="Bellgard S.E."/>
            <person name="Bellgard M.I."/>
        </authorList>
    </citation>
    <scope>NUCLEOTIDE SEQUENCE</scope>
    <source>
        <tissue evidence="1">Shoot tissue taken approximately 20 cm above the soil surface</tissue>
    </source>
</reference>
<proteinExistence type="predicted"/>
<name>A0A0A9HPD1_ARUDO</name>
<evidence type="ECO:0000313" key="1">
    <source>
        <dbReference type="EMBL" id="JAE36741.1"/>
    </source>
</evidence>
<accession>A0A0A9HPD1</accession>
<reference evidence="1" key="1">
    <citation type="submission" date="2014-09" db="EMBL/GenBank/DDBJ databases">
        <authorList>
            <person name="Magalhaes I.L.F."/>
            <person name="Oliveira U."/>
            <person name="Santos F.R."/>
            <person name="Vidigal T.H.D.A."/>
            <person name="Brescovit A.D."/>
            <person name="Santos A.J."/>
        </authorList>
    </citation>
    <scope>NUCLEOTIDE SEQUENCE</scope>
    <source>
        <tissue evidence="1">Shoot tissue taken approximately 20 cm above the soil surface</tissue>
    </source>
</reference>
<sequence>MMDSEHPGKHFSSTQSGNALSNLLMQFHCLICFSMEMKF</sequence>
<dbReference type="EMBL" id="GBRH01161155">
    <property type="protein sequence ID" value="JAE36741.1"/>
    <property type="molecule type" value="Transcribed_RNA"/>
</dbReference>